<dbReference type="SUPFAM" id="SSF53098">
    <property type="entry name" value="Ribonuclease H-like"/>
    <property type="match status" value="1"/>
</dbReference>
<dbReference type="PROSITE" id="PS50158">
    <property type="entry name" value="ZF_CCHC"/>
    <property type="match status" value="1"/>
</dbReference>
<gene>
    <name evidence="19" type="primary">LOC102076140</name>
</gene>
<dbReference type="InterPro" id="IPR000477">
    <property type="entry name" value="RT_dom"/>
</dbReference>
<dbReference type="InterPro" id="IPR012337">
    <property type="entry name" value="RNaseH-like_sf"/>
</dbReference>
<dbReference type="GO" id="GO:0003676">
    <property type="term" value="F:nucleic acid binding"/>
    <property type="evidence" value="ECO:0007669"/>
    <property type="project" value="InterPro"/>
</dbReference>
<dbReference type="Gene3D" id="2.40.70.10">
    <property type="entry name" value="Acid Proteases"/>
    <property type="match status" value="1"/>
</dbReference>
<dbReference type="PROSITE" id="PS50878">
    <property type="entry name" value="RT_POL"/>
    <property type="match status" value="1"/>
</dbReference>
<dbReference type="FunFam" id="3.10.10.10:FF:000007">
    <property type="entry name" value="Retrovirus-related Pol polyprotein from transposon 17.6-like Protein"/>
    <property type="match status" value="1"/>
</dbReference>
<comment type="similarity">
    <text evidence="1">Belongs to the beta type-B retroviral polymerase family. HERV class-II K(HML-2) pol subfamily.</text>
</comment>
<evidence type="ECO:0000256" key="3">
    <source>
        <dbReference type="ARBA" id="ARBA00012493"/>
    </source>
</evidence>
<keyword evidence="10" id="KW-0695">RNA-directed DNA polymerase</keyword>
<dbReference type="GO" id="GO:0003964">
    <property type="term" value="F:RNA-directed DNA polymerase activity"/>
    <property type="evidence" value="ECO:0007669"/>
    <property type="project" value="UniProtKB-KW"/>
</dbReference>
<feature type="domain" description="Integrase catalytic" evidence="18">
    <location>
        <begin position="684"/>
        <end position="849"/>
    </location>
</feature>
<dbReference type="EC" id="2.7.7.49" evidence="3"/>
<dbReference type="Pfam" id="PF02023">
    <property type="entry name" value="SCAN"/>
    <property type="match status" value="1"/>
</dbReference>
<dbReference type="Pfam" id="PF17917">
    <property type="entry name" value="RT_RNaseH"/>
    <property type="match status" value="1"/>
</dbReference>
<reference evidence="19" key="3">
    <citation type="submission" date="2025-09" db="UniProtKB">
        <authorList>
            <consortium name="Ensembl"/>
        </authorList>
    </citation>
    <scope>IDENTIFICATION</scope>
</reference>
<keyword evidence="20" id="KW-1185">Reference proteome</keyword>
<keyword evidence="6" id="KW-0548">Nucleotidyltransferase</keyword>
<evidence type="ECO:0000256" key="12">
    <source>
        <dbReference type="PROSITE-ProRule" id="PRU00047"/>
    </source>
</evidence>
<dbReference type="InterPro" id="IPR050951">
    <property type="entry name" value="Retrovirus_Pol_polyprotein"/>
</dbReference>
<evidence type="ECO:0000259" key="16">
    <source>
        <dbReference type="PROSITE" id="PS50804"/>
    </source>
</evidence>
<dbReference type="GO" id="GO:0004190">
    <property type="term" value="F:aspartic-type endopeptidase activity"/>
    <property type="evidence" value="ECO:0007669"/>
    <property type="project" value="InterPro"/>
</dbReference>
<dbReference type="InterPro" id="IPR043502">
    <property type="entry name" value="DNA/RNA_pol_sf"/>
</dbReference>
<proteinExistence type="inferred from homology"/>
<dbReference type="InterPro" id="IPR001878">
    <property type="entry name" value="Znf_CCHC"/>
</dbReference>
<dbReference type="Pfam" id="PF00665">
    <property type="entry name" value="rve"/>
    <property type="match status" value="1"/>
</dbReference>
<dbReference type="InterPro" id="IPR021109">
    <property type="entry name" value="Peptidase_aspartic_dom_sf"/>
</dbReference>
<evidence type="ECO:0000256" key="2">
    <source>
        <dbReference type="ARBA" id="ARBA00012180"/>
    </source>
</evidence>
<dbReference type="Proteomes" id="UP000005207">
    <property type="component" value="Linkage group LG3"/>
</dbReference>
<feature type="region of interest" description="Disordered" evidence="13">
    <location>
        <begin position="93"/>
        <end position="131"/>
    </location>
</feature>
<dbReference type="FunFam" id="3.30.420.10:FF:000032">
    <property type="entry name" value="Retrovirus-related Pol polyprotein from transposon 297-like Protein"/>
    <property type="match status" value="1"/>
</dbReference>
<dbReference type="KEGG" id="onl:102076140"/>
<dbReference type="CDD" id="cd07936">
    <property type="entry name" value="SCAN"/>
    <property type="match status" value="1"/>
</dbReference>
<dbReference type="Gene3D" id="3.30.70.270">
    <property type="match status" value="2"/>
</dbReference>
<dbReference type="InterPro" id="IPR001969">
    <property type="entry name" value="Aspartic_peptidase_AS"/>
</dbReference>
<evidence type="ECO:0000313" key="20">
    <source>
        <dbReference type="Proteomes" id="UP000005207"/>
    </source>
</evidence>
<dbReference type="CDD" id="cd09274">
    <property type="entry name" value="RNase_HI_RT_Ty3"/>
    <property type="match status" value="1"/>
</dbReference>
<dbReference type="SUPFAM" id="SSF47353">
    <property type="entry name" value="Retrovirus capsid dimerization domain-like"/>
    <property type="match status" value="1"/>
</dbReference>
<reference evidence="19" key="2">
    <citation type="submission" date="2025-08" db="UniProtKB">
        <authorList>
            <consortium name="Ensembl"/>
        </authorList>
    </citation>
    <scope>IDENTIFICATION</scope>
</reference>
<dbReference type="FunFam" id="1.10.340.70:FF:000001">
    <property type="entry name" value="Retrovirus-related Pol polyprotein from transposon gypsy-like Protein"/>
    <property type="match status" value="1"/>
</dbReference>
<dbReference type="InterPro" id="IPR001584">
    <property type="entry name" value="Integrase_cat-core"/>
</dbReference>
<dbReference type="GO" id="GO:0015074">
    <property type="term" value="P:DNA integration"/>
    <property type="evidence" value="ECO:0007669"/>
    <property type="project" value="InterPro"/>
</dbReference>
<evidence type="ECO:0000259" key="17">
    <source>
        <dbReference type="PROSITE" id="PS50878"/>
    </source>
</evidence>
<dbReference type="RefSeq" id="XP_019204289.1">
    <property type="nucleotide sequence ID" value="XM_019348744.1"/>
</dbReference>
<dbReference type="PROSITE" id="PS50994">
    <property type="entry name" value="INTEGRASE"/>
    <property type="match status" value="1"/>
</dbReference>
<dbReference type="PROSITE" id="PS00141">
    <property type="entry name" value="ASP_PROTEASE"/>
    <property type="match status" value="1"/>
</dbReference>
<evidence type="ECO:0000256" key="8">
    <source>
        <dbReference type="ARBA" id="ARBA00022759"/>
    </source>
</evidence>
<name>A0A669C1R3_ORENI</name>
<dbReference type="OMA" id="KGHRAND"/>
<keyword evidence="7" id="KW-0540">Nuclease</keyword>
<dbReference type="GeneTree" id="ENSGT01050000244855"/>
<dbReference type="PROSITE" id="PS50804">
    <property type="entry name" value="SCAN_BOX"/>
    <property type="match status" value="1"/>
</dbReference>
<feature type="compositionally biased region" description="Basic and acidic residues" evidence="13">
    <location>
        <begin position="1"/>
        <end position="11"/>
    </location>
</feature>
<evidence type="ECO:0000313" key="19">
    <source>
        <dbReference type="Ensembl" id="ENSONIP00000041722.1"/>
    </source>
</evidence>
<dbReference type="Gene3D" id="3.10.10.10">
    <property type="entry name" value="HIV Type 1 Reverse Transcriptase, subunit A, domain 1"/>
    <property type="match status" value="1"/>
</dbReference>
<keyword evidence="9" id="KW-0378">Hydrolase</keyword>
<dbReference type="FunFam" id="3.10.20.370:FF:000001">
    <property type="entry name" value="Retrovirus-related Pol polyprotein from transposon 17.6-like protein"/>
    <property type="match status" value="1"/>
</dbReference>
<dbReference type="InParanoid" id="A0A669C1R3"/>
<dbReference type="Gene3D" id="1.10.340.70">
    <property type="match status" value="1"/>
</dbReference>
<reference evidence="20" key="1">
    <citation type="submission" date="2012-01" db="EMBL/GenBank/DDBJ databases">
        <title>The Genome Sequence of Oreochromis niloticus (Nile Tilapia).</title>
        <authorList>
            <consortium name="Broad Institute Genome Assembly Team"/>
            <consortium name="Broad Institute Sequencing Platform"/>
            <person name="Di Palma F."/>
            <person name="Johnson J."/>
            <person name="Lander E.S."/>
            <person name="Lindblad-Toh K."/>
        </authorList>
    </citation>
    <scope>NUCLEOTIDE SEQUENCE [LARGE SCALE GENOMIC DNA]</scope>
</reference>
<keyword evidence="4" id="KW-0645">Protease</keyword>
<dbReference type="Gene3D" id="1.10.4020.10">
    <property type="entry name" value="DNA breaking-rejoining enzymes"/>
    <property type="match status" value="1"/>
</dbReference>
<keyword evidence="12" id="KW-0479">Metal-binding</keyword>
<dbReference type="SUPFAM" id="SSF50630">
    <property type="entry name" value="Acid proteases"/>
    <property type="match status" value="1"/>
</dbReference>
<feature type="domain" description="Reverse transcriptase" evidence="17">
    <location>
        <begin position="1075"/>
        <end position="1253"/>
    </location>
</feature>
<dbReference type="GeneID" id="102076140"/>
<keyword evidence="12" id="KW-0862">Zinc</keyword>
<evidence type="ECO:0000256" key="6">
    <source>
        <dbReference type="ARBA" id="ARBA00022695"/>
    </source>
</evidence>
<evidence type="ECO:0000256" key="9">
    <source>
        <dbReference type="ARBA" id="ARBA00022801"/>
    </source>
</evidence>
<keyword evidence="5" id="KW-0808">Transferase</keyword>
<accession>A0A669C1R3</accession>
<dbReference type="InterPro" id="IPR003309">
    <property type="entry name" value="SCAN_dom"/>
</dbReference>
<dbReference type="GO" id="GO:0006508">
    <property type="term" value="P:proteolysis"/>
    <property type="evidence" value="ECO:0007669"/>
    <property type="project" value="UniProtKB-KW"/>
</dbReference>
<dbReference type="OrthoDB" id="6761011at2759"/>
<evidence type="ECO:0000256" key="4">
    <source>
        <dbReference type="ARBA" id="ARBA00022670"/>
    </source>
</evidence>
<dbReference type="InterPro" id="IPR001995">
    <property type="entry name" value="Peptidase_A2_cat"/>
</dbReference>
<feature type="domain" description="SCAN box" evidence="16">
    <location>
        <begin position="216"/>
        <end position="292"/>
    </location>
</feature>
<dbReference type="InterPro" id="IPR041373">
    <property type="entry name" value="RT_RNaseH"/>
</dbReference>
<dbReference type="Pfam" id="PF17921">
    <property type="entry name" value="Integrase_H2C2"/>
    <property type="match status" value="1"/>
</dbReference>
<dbReference type="Ensembl" id="ENSONIT00000045636.1">
    <property type="protein sequence ID" value="ENSONIP00000041722.1"/>
    <property type="gene ID" value="ENSONIG00000035663.1"/>
</dbReference>
<dbReference type="Gene3D" id="3.10.20.370">
    <property type="match status" value="1"/>
</dbReference>
<dbReference type="InterPro" id="IPR041588">
    <property type="entry name" value="Integrase_H2C2"/>
</dbReference>
<evidence type="ECO:0000256" key="1">
    <source>
        <dbReference type="ARBA" id="ARBA00010879"/>
    </source>
</evidence>
<dbReference type="EC" id="3.1.26.4" evidence="2"/>
<feature type="compositionally biased region" description="Basic and acidic residues" evidence="13">
    <location>
        <begin position="58"/>
        <end position="68"/>
    </location>
</feature>
<dbReference type="PANTHER" id="PTHR37984">
    <property type="entry name" value="PROTEIN CBG26694"/>
    <property type="match status" value="1"/>
</dbReference>
<evidence type="ECO:0000256" key="11">
    <source>
        <dbReference type="ARBA" id="ARBA00039658"/>
    </source>
</evidence>
<dbReference type="InterPro" id="IPR043128">
    <property type="entry name" value="Rev_trsase/Diguanyl_cyclase"/>
</dbReference>
<dbReference type="CDD" id="cd01647">
    <property type="entry name" value="RT_LTR"/>
    <property type="match status" value="1"/>
</dbReference>
<dbReference type="FunFam" id="3.30.70.270:FF:000020">
    <property type="entry name" value="Transposon Tf2-6 polyprotein-like Protein"/>
    <property type="match status" value="1"/>
</dbReference>
<feature type="domain" description="Peptidase A2" evidence="15">
    <location>
        <begin position="405"/>
        <end position="480"/>
    </location>
</feature>
<evidence type="ECO:0000259" key="15">
    <source>
        <dbReference type="PROSITE" id="PS50175"/>
    </source>
</evidence>
<evidence type="ECO:0000256" key="10">
    <source>
        <dbReference type="ARBA" id="ARBA00022918"/>
    </source>
</evidence>
<feature type="compositionally biased region" description="Polar residues" evidence="13">
    <location>
        <begin position="115"/>
        <end position="131"/>
    </location>
</feature>
<dbReference type="InterPro" id="IPR036397">
    <property type="entry name" value="RNaseH_sf"/>
</dbReference>
<feature type="compositionally biased region" description="Acidic residues" evidence="13">
    <location>
        <begin position="20"/>
        <end position="38"/>
    </location>
</feature>
<keyword evidence="8" id="KW-0255">Endonuclease</keyword>
<feature type="region of interest" description="Disordered" evidence="13">
    <location>
        <begin position="1"/>
        <end position="68"/>
    </location>
</feature>
<dbReference type="PANTHER" id="PTHR37984:SF5">
    <property type="entry name" value="PROTEIN NYNRIN-LIKE"/>
    <property type="match status" value="1"/>
</dbReference>
<dbReference type="GO" id="GO:0004523">
    <property type="term" value="F:RNA-DNA hybrid ribonuclease activity"/>
    <property type="evidence" value="ECO:0007669"/>
    <property type="project" value="UniProtKB-EC"/>
</dbReference>
<dbReference type="InterPro" id="IPR038269">
    <property type="entry name" value="SCAN_sf"/>
</dbReference>
<feature type="domain" description="CCHC-type" evidence="14">
    <location>
        <begin position="352"/>
        <end position="367"/>
    </location>
</feature>
<evidence type="ECO:0000256" key="5">
    <source>
        <dbReference type="ARBA" id="ARBA00022679"/>
    </source>
</evidence>
<evidence type="ECO:0000259" key="18">
    <source>
        <dbReference type="PROSITE" id="PS50994"/>
    </source>
</evidence>
<dbReference type="Gene3D" id="3.30.420.10">
    <property type="entry name" value="Ribonuclease H-like superfamily/Ribonuclease H"/>
    <property type="match status" value="1"/>
</dbReference>
<dbReference type="SMART" id="SM00431">
    <property type="entry name" value="SCAN"/>
    <property type="match status" value="1"/>
</dbReference>
<evidence type="ECO:0000256" key="7">
    <source>
        <dbReference type="ARBA" id="ARBA00022722"/>
    </source>
</evidence>
<sequence length="1533" mass="173982">MHRGGKVEKKKGVTVQKEADAEEEIGASEMVESTEVEEREPSLSDLMSILQAHMGQQEAREARQEEVTARQEQKFKALQHQFQLLQLEVQSRTSPVPELPLPTTESSESRELPNISCSPHAQAESSQSLSGQFSLHEPRLEKLTDSDDIEHFLTTFERIALAYRWEKPDWVFRLIPLLTGKARGAYVHMDIDDSLSYDKVKAAILSKYDVNPETYRQRFRSLEVRPDENPKELYARLKDLYGKWIQPKGKTNQEIGEIIILEQYLRMLSPELQVWIREHNPSSAAKAAELAEVFVAARKKGQPWTCNANKMPKEGPKSAQMYHQRPVSADKTPVGENQFAGRPLKNSKKIFCYLCGLEGHTKPMCPKTSAKMVQMCFMPRLHAEHGLQCDQTVKMIQIEANGTTLRALLDSGSSHTLIHRDFVPPNIVRVSDTIPICCVHGDEKMYSTADMYIKVNGQTYLLNVGVVDNLPYSAILGRDFPVLFDLLESDQNHQCNVAVTRAQAQKSNETSEVFSALPFFNEEWEAAPGKPRKSRRQRRQEKFQHTIVHPEMHTDPDLPLGFQIPGNIIELQKTDPSLASCFQRAVDKDQVEEVGINKSDYVLQNGILYHQVGSLLKLVVPQEVREMVLNLGHSIPWAGHLGKHKTTARIKQHFFWPGLHRDVAYFCKSCPQCQMTSSKVPSKAPLQPLPIIGTPFERLGMDIVGPVEKSKSGNRYMLVITDYATKYPEVFPLKSIKAKSVAFCLVQLFARVGFPQEILTDQGSNFMSNLLKQVYKLLGIRSLRTTPYHPQTDGLTERFNQTLKQMLRKVVDENGADWDQWLPYLLFAYREVPQASTGFSPFELLYGYEVQGPLALLRNIWEGGKEKTDSVNIVSYVVQMRERLQKMSELAQSNMTKIQQKQKFWYDRAARQRSFSPGQKVLVLLPTDNNKLLAKWQGPFEVQKKLGSTTYQVFIPGKPRSGRVLHINLLKEWAQRPEKTAEVMLIRGVPEEEEVGEQYLPSADVVNFDLSHLPDDKQLQVRAACNPEVFKVNPGRTDIVEHDIVIKEGVSVKRLSYRIPERLLTSLKKEIDLMLSLGIIEPSKSEWCNPVVLVPKKDESMRFCIDFRYLNSISLFDSYPTPRIDDLLERLGKAKYLTTLDLCKGYWQVPLTERSKKLTAFRTPWGLFQFTVMPFGLHGAPATFQRLMDQVLCGLSDFASAYLDDIVIYSTTWEEHLEHLHAVFDRLGAAGLTVNPSKCVFASAETAYLGHVIGNGVIKPQVSKIQAIESCPLPQTRKQLRSFLGMAGFYRRFIPQFSTRAAPLTDLIGIKCPNQINWTEEAIVAFKDISQSLSSEPVLYSPDFNEPFFLQTDASHRGLGAVLLQGLEGERHPVAYISRKLFPREVRYSTVEKEALAIKWALDSFRYYLLGREFTLETDHSALQWMEKMKDKNGRITRWYLALQPFRFVIKHIPGKNNVTADFLSRCTSESPEEGGCVMASATQGYLGLGGGCFLSGQKAWLRTLGTKCLLSRTNHGLTRNRGVLGLVRLFCA</sequence>
<evidence type="ECO:0000256" key="13">
    <source>
        <dbReference type="SAM" id="MobiDB-lite"/>
    </source>
</evidence>
<evidence type="ECO:0000259" key="14">
    <source>
        <dbReference type="PROSITE" id="PS50158"/>
    </source>
</evidence>
<dbReference type="GO" id="GO:0008270">
    <property type="term" value="F:zinc ion binding"/>
    <property type="evidence" value="ECO:0007669"/>
    <property type="project" value="UniProtKB-KW"/>
</dbReference>
<dbReference type="Pfam" id="PF00078">
    <property type="entry name" value="RVT_1"/>
    <property type="match status" value="1"/>
</dbReference>
<organism evidence="19 20">
    <name type="scientific">Oreochromis niloticus</name>
    <name type="common">Nile tilapia</name>
    <name type="synonym">Tilapia nilotica</name>
    <dbReference type="NCBI Taxonomy" id="8128"/>
    <lineage>
        <taxon>Eukaryota</taxon>
        <taxon>Metazoa</taxon>
        <taxon>Chordata</taxon>
        <taxon>Craniata</taxon>
        <taxon>Vertebrata</taxon>
        <taxon>Euteleostomi</taxon>
        <taxon>Actinopterygii</taxon>
        <taxon>Neopterygii</taxon>
        <taxon>Teleostei</taxon>
        <taxon>Neoteleostei</taxon>
        <taxon>Acanthomorphata</taxon>
        <taxon>Ovalentaria</taxon>
        <taxon>Cichlomorphae</taxon>
        <taxon>Cichliformes</taxon>
        <taxon>Cichlidae</taxon>
        <taxon>African cichlids</taxon>
        <taxon>Pseudocrenilabrinae</taxon>
        <taxon>Oreochromini</taxon>
        <taxon>Oreochromis</taxon>
    </lineage>
</organism>
<dbReference type="SUPFAM" id="SSF56672">
    <property type="entry name" value="DNA/RNA polymerases"/>
    <property type="match status" value="1"/>
</dbReference>
<protein>
    <recommendedName>
        <fullName evidence="11">Gypsy retrotransposon integrase-like protein 1</fullName>
        <ecNumber evidence="3">2.7.7.49</ecNumber>
        <ecNumber evidence="2">3.1.26.4</ecNumber>
    </recommendedName>
</protein>
<keyword evidence="12" id="KW-0863">Zinc-finger</keyword>
<dbReference type="CDD" id="cd00303">
    <property type="entry name" value="retropepsin_like"/>
    <property type="match status" value="1"/>
</dbReference>
<dbReference type="PROSITE" id="PS50175">
    <property type="entry name" value="ASP_PROT_RETROV"/>
    <property type="match status" value="1"/>
</dbReference>